<evidence type="ECO:0008006" key="3">
    <source>
        <dbReference type="Google" id="ProtNLM"/>
    </source>
</evidence>
<proteinExistence type="predicted"/>
<protein>
    <recommendedName>
        <fullName evidence="3">NRDE family protein</fullName>
    </recommendedName>
</protein>
<keyword evidence="2" id="KW-1185">Reference proteome</keyword>
<dbReference type="Pfam" id="PF05742">
    <property type="entry name" value="TANGO2"/>
    <property type="match status" value="1"/>
</dbReference>
<dbReference type="RefSeq" id="WP_109677303.1">
    <property type="nucleotide sequence ID" value="NZ_CP086615.1"/>
</dbReference>
<dbReference type="AlphaFoldDB" id="A0A2U2N4Q7"/>
<dbReference type="PANTHER" id="PTHR17985">
    <property type="entry name" value="SER/THR-RICH PROTEIN T10 IN DGCR REGION"/>
    <property type="match status" value="1"/>
</dbReference>
<dbReference type="EMBL" id="QFFI01000007">
    <property type="protein sequence ID" value="PWG64063.1"/>
    <property type="molecule type" value="Genomic_DNA"/>
</dbReference>
<reference evidence="1 2" key="1">
    <citation type="submission" date="2018-05" db="EMBL/GenBank/DDBJ databases">
        <title>Spiribacter halobius sp. nov., a moderately halophilic bacterium isolated from marine solar saltern.</title>
        <authorList>
            <person name="Zheng W.-S."/>
            <person name="Lu D.-C."/>
            <person name="Du Z.-J."/>
        </authorList>
    </citation>
    <scope>NUCLEOTIDE SEQUENCE [LARGE SCALE GENOMIC DNA]</scope>
    <source>
        <strain evidence="1 2">E85</strain>
    </source>
</reference>
<gene>
    <name evidence="1" type="ORF">DEM34_06060</name>
</gene>
<dbReference type="Proteomes" id="UP000245474">
    <property type="component" value="Unassembled WGS sequence"/>
</dbReference>
<comment type="caution">
    <text evidence="1">The sequence shown here is derived from an EMBL/GenBank/DDBJ whole genome shotgun (WGS) entry which is preliminary data.</text>
</comment>
<dbReference type="OrthoDB" id="4380123at2"/>
<evidence type="ECO:0000313" key="2">
    <source>
        <dbReference type="Proteomes" id="UP000245474"/>
    </source>
</evidence>
<name>A0A2U2N4Q7_9GAMM</name>
<sequence>MCLVLLAHQAVPGQPLVIAANRDEFHRRPTTAMHWWREPRVLAGRDEEAGGTWFAVAPDGAFAAVTNYREPEQRPSGGRSRGELPLLALTESAEDLGAHLRRHGKAYAGFNLLWGRPGAVHYASNRGVPPQPVNPGLHGLSNHLLDTPWPKVSRGLELLAASLPVADPESLCALLADRRPADHGELPDTGLSPEWERRLSPMFIVSPEYGTRATTILLADAEGGVTVLERRFDAEGRCIGETREALSPAAAKG</sequence>
<dbReference type="PANTHER" id="PTHR17985:SF8">
    <property type="entry name" value="TRANSPORT AND GOLGI ORGANIZATION PROTEIN 2 HOMOLOG"/>
    <property type="match status" value="1"/>
</dbReference>
<dbReference type="InterPro" id="IPR008551">
    <property type="entry name" value="TANGO2"/>
</dbReference>
<evidence type="ECO:0000313" key="1">
    <source>
        <dbReference type="EMBL" id="PWG64063.1"/>
    </source>
</evidence>
<organism evidence="1 2">
    <name type="scientific">Sediminicurvatus halobius</name>
    <dbReference type="NCBI Taxonomy" id="2182432"/>
    <lineage>
        <taxon>Bacteria</taxon>
        <taxon>Pseudomonadati</taxon>
        <taxon>Pseudomonadota</taxon>
        <taxon>Gammaproteobacteria</taxon>
        <taxon>Chromatiales</taxon>
        <taxon>Ectothiorhodospiraceae</taxon>
        <taxon>Sediminicurvatus</taxon>
    </lineage>
</organism>
<accession>A0A2U2N4Q7</accession>